<feature type="chain" id="PRO_5004952435" description="DUF547 domain-containing protein" evidence="1">
    <location>
        <begin position="26"/>
        <end position="281"/>
    </location>
</feature>
<name>X2L811_9BACT</name>
<dbReference type="PANTHER" id="PTHR46361">
    <property type="entry name" value="ELECTRON CARRIER/ PROTEIN DISULFIDE OXIDOREDUCTASE"/>
    <property type="match status" value="1"/>
</dbReference>
<evidence type="ECO:0000313" key="3">
    <source>
        <dbReference type="EMBL" id="AHN97844.1"/>
    </source>
</evidence>
<dbReference type="PANTHER" id="PTHR46361:SF3">
    <property type="entry name" value="ELECTRON CARRIER_ PROTEIN DISULFIDE OXIDOREDUCTASE"/>
    <property type="match status" value="1"/>
</dbReference>
<protein>
    <recommendedName>
        <fullName evidence="2">DUF547 domain-containing protein</fullName>
    </recommendedName>
</protein>
<evidence type="ECO:0000256" key="1">
    <source>
        <dbReference type="SAM" id="SignalP"/>
    </source>
</evidence>
<proteinExistence type="predicted"/>
<feature type="domain" description="DUF547" evidence="2">
    <location>
        <begin position="76"/>
        <end position="188"/>
    </location>
</feature>
<organism evidence="3">
    <name type="scientific">uncultured bacterium lac121</name>
    <dbReference type="NCBI Taxonomy" id="1447236"/>
    <lineage>
        <taxon>Bacteria</taxon>
        <taxon>environmental samples</taxon>
    </lineage>
</organism>
<accession>X2L811</accession>
<dbReference type="InterPro" id="IPR006869">
    <property type="entry name" value="DUF547"/>
</dbReference>
<dbReference type="AlphaFoldDB" id="X2L811"/>
<evidence type="ECO:0000259" key="2">
    <source>
        <dbReference type="Pfam" id="PF04784"/>
    </source>
</evidence>
<dbReference type="EMBL" id="KF796602">
    <property type="protein sequence ID" value="AHN97844.1"/>
    <property type="molecule type" value="Genomic_DNA"/>
</dbReference>
<feature type="signal peptide" evidence="1">
    <location>
        <begin position="1"/>
        <end position="25"/>
    </location>
</feature>
<keyword evidence="1" id="KW-0732">Signal</keyword>
<reference evidence="3" key="1">
    <citation type="submission" date="2013-10" db="EMBL/GenBank/DDBJ databases">
        <title>Functional metagenomics reveals novel beta-galactosidases not predictable from gene sequences.</title>
        <authorList>
            <person name="Cheng J."/>
            <person name="Engel K."/>
            <person name="Romantsov T."/>
            <person name="Neufeld J.D."/>
            <person name="Rose D.R."/>
            <person name="Charles T.C."/>
        </authorList>
    </citation>
    <scope>NUCLEOTIDE SEQUENCE</scope>
</reference>
<dbReference type="Pfam" id="PF04784">
    <property type="entry name" value="DUF547"/>
    <property type="match status" value="1"/>
</dbReference>
<sequence>MRLPISEFKLQIVVLALALATVAPGAQESTVDARRRNLDQVLDLYVRDGYVYYRALRQDRRLLDAYLNGLATASIDSASRDEQAAFWLNAYNALIFRTVIDHAPIPQRSREYPAGSIRQIPGAFERLTHRVAGRTVTLDQIEQTILPTFKDPRVYFALGRGSVGGGRLRSEAFTAAGLERQLAEVANECVTRAQCVAIDRGQNKVMVSSIFSWREKEFSAAYADKAAPGFSSRSPIERAVLAFVGPKLLTTEREFLATNEFRVEYAPFDWSLNDLTGRGGQ</sequence>